<dbReference type="InterPro" id="IPR036689">
    <property type="entry name" value="ESAT-6-like_sf"/>
</dbReference>
<dbReference type="InterPro" id="IPR010310">
    <property type="entry name" value="T7SS_ESAT-6-like"/>
</dbReference>
<proteinExistence type="predicted"/>
<dbReference type="Gene3D" id="1.10.287.1060">
    <property type="entry name" value="ESAT-6-like"/>
    <property type="match status" value="1"/>
</dbReference>
<protein>
    <recommendedName>
        <fullName evidence="3">ESAT-6-like protein</fullName>
    </recommendedName>
</protein>
<name>A0ABQ6IQ55_9MICO</name>
<dbReference type="RefSeq" id="WP_284303280.1">
    <property type="nucleotide sequence ID" value="NZ_BSUO01000001.1"/>
</dbReference>
<dbReference type="SUPFAM" id="SSF140453">
    <property type="entry name" value="EsxAB dimer-like"/>
    <property type="match status" value="1"/>
</dbReference>
<gene>
    <name evidence="1" type="ORF">GCM10025883_13920</name>
</gene>
<accession>A0ABQ6IQ55</accession>
<dbReference type="EMBL" id="BSUO01000001">
    <property type="protein sequence ID" value="GMA39347.1"/>
    <property type="molecule type" value="Genomic_DNA"/>
</dbReference>
<evidence type="ECO:0008006" key="3">
    <source>
        <dbReference type="Google" id="ProtNLM"/>
    </source>
</evidence>
<reference evidence="2" key="1">
    <citation type="journal article" date="2019" name="Int. J. Syst. Evol. Microbiol.">
        <title>The Global Catalogue of Microorganisms (GCM) 10K type strain sequencing project: providing services to taxonomists for standard genome sequencing and annotation.</title>
        <authorList>
            <consortium name="The Broad Institute Genomics Platform"/>
            <consortium name="The Broad Institute Genome Sequencing Center for Infectious Disease"/>
            <person name="Wu L."/>
            <person name="Ma J."/>
        </authorList>
    </citation>
    <scope>NUCLEOTIDE SEQUENCE [LARGE SCALE GENOMIC DNA]</scope>
    <source>
        <strain evidence="2">NBRC 113072</strain>
    </source>
</reference>
<dbReference type="Pfam" id="PF06013">
    <property type="entry name" value="WXG100"/>
    <property type="match status" value="1"/>
</dbReference>
<dbReference type="NCBIfam" id="TIGR03930">
    <property type="entry name" value="WXG100_ESAT6"/>
    <property type="match status" value="1"/>
</dbReference>
<organism evidence="1 2">
    <name type="scientific">Mobilicoccus caccae</name>
    <dbReference type="NCBI Taxonomy" id="1859295"/>
    <lineage>
        <taxon>Bacteria</taxon>
        <taxon>Bacillati</taxon>
        <taxon>Actinomycetota</taxon>
        <taxon>Actinomycetes</taxon>
        <taxon>Micrococcales</taxon>
        <taxon>Dermatophilaceae</taxon>
        <taxon>Mobilicoccus</taxon>
    </lineage>
</organism>
<sequence>MSTSSRYSVTDGAIARHAGNLDTTHQAMNAALTQFSASLAALPGAWRGASFASFTDVQTRWQKAASELNRALEDIRGRVATSATVYDTGEADQASALRHVGQSVDWSAGSFRG</sequence>
<evidence type="ECO:0000313" key="1">
    <source>
        <dbReference type="EMBL" id="GMA39347.1"/>
    </source>
</evidence>
<comment type="caution">
    <text evidence="1">The sequence shown here is derived from an EMBL/GenBank/DDBJ whole genome shotgun (WGS) entry which is preliminary data.</text>
</comment>
<keyword evidence="2" id="KW-1185">Reference proteome</keyword>
<evidence type="ECO:0000313" key="2">
    <source>
        <dbReference type="Proteomes" id="UP001157126"/>
    </source>
</evidence>
<dbReference type="Proteomes" id="UP001157126">
    <property type="component" value="Unassembled WGS sequence"/>
</dbReference>